<evidence type="ECO:0000313" key="2">
    <source>
        <dbReference type="EMBL" id="OGM11577.1"/>
    </source>
</evidence>
<gene>
    <name evidence="2" type="ORF">A2Z22_02155</name>
</gene>
<sequence length="445" mass="49831">MLEREQIIPEEAKKKSERPFEPDIRRAKDRFLEIAYVKDGQPCPMDLCPEPLRIQGLSERVVMTEKLLPGLARLISKAQILAGRAQKEGDHILPEEMADLSEIMEVNNVPEELREMHTQLLEMGQVPLFLRLDSSLTNNPFEPNLLPPSVEVQFRIGGLGFHTAADQHFLGGSNLPSIYTATLRKKSIEMWGEQTPKVVLLVPEEKAAEVRFWAKELSRQGVNATSLSFDGDNPVVVLDQVREEVDKGARIIVRREVNLPLFSQHTDLVEKVISGGILFEPPLPIFFDGKAISLILSRLPDSMPLKCLSVPTQKVDDFDKAREFVEEIKKGVLKFGSGMDLPRTFGGRGVAFLDSLSNKYKAWVLSDVQSDLGKGQFWVFQEDFRETIATEVVTDSSRDLVSGRIRSMFFVSVPQRRIMGGGFNIGVNTQVVRGGHPVGTIDLKT</sequence>
<name>A0A1F7X972_9BACT</name>
<accession>A0A1F7X972</accession>
<dbReference type="EMBL" id="MGFS01000015">
    <property type="protein sequence ID" value="OGM11577.1"/>
    <property type="molecule type" value="Genomic_DNA"/>
</dbReference>
<evidence type="ECO:0000313" key="3">
    <source>
        <dbReference type="Proteomes" id="UP000177053"/>
    </source>
</evidence>
<feature type="region of interest" description="Disordered" evidence="1">
    <location>
        <begin position="1"/>
        <end position="22"/>
    </location>
</feature>
<reference evidence="2 3" key="1">
    <citation type="journal article" date="2016" name="Nat. Commun.">
        <title>Thousands of microbial genomes shed light on interconnected biogeochemical processes in an aquifer system.</title>
        <authorList>
            <person name="Anantharaman K."/>
            <person name="Brown C.T."/>
            <person name="Hug L.A."/>
            <person name="Sharon I."/>
            <person name="Castelle C.J."/>
            <person name="Probst A.J."/>
            <person name="Thomas B.C."/>
            <person name="Singh A."/>
            <person name="Wilkins M.J."/>
            <person name="Karaoz U."/>
            <person name="Brodie E.L."/>
            <person name="Williams K.H."/>
            <person name="Hubbard S.S."/>
            <person name="Banfield J.F."/>
        </authorList>
    </citation>
    <scope>NUCLEOTIDE SEQUENCE [LARGE SCALE GENOMIC DNA]</scope>
</reference>
<comment type="caution">
    <text evidence="2">The sequence shown here is derived from an EMBL/GenBank/DDBJ whole genome shotgun (WGS) entry which is preliminary data.</text>
</comment>
<protein>
    <submittedName>
        <fullName evidence="2">Uncharacterized protein</fullName>
    </submittedName>
</protein>
<evidence type="ECO:0000256" key="1">
    <source>
        <dbReference type="SAM" id="MobiDB-lite"/>
    </source>
</evidence>
<dbReference type="AlphaFoldDB" id="A0A1F7X972"/>
<proteinExistence type="predicted"/>
<organism evidence="2 3">
    <name type="scientific">Candidatus Woesebacteria bacterium RBG_16_34_12</name>
    <dbReference type="NCBI Taxonomy" id="1802480"/>
    <lineage>
        <taxon>Bacteria</taxon>
        <taxon>Candidatus Woeseibacteriota</taxon>
    </lineage>
</organism>
<dbReference type="Proteomes" id="UP000177053">
    <property type="component" value="Unassembled WGS sequence"/>
</dbReference>